<feature type="region of interest" description="Disordered" evidence="7">
    <location>
        <begin position="345"/>
        <end position="423"/>
    </location>
</feature>
<evidence type="ECO:0000256" key="3">
    <source>
        <dbReference type="ARBA" id="ARBA00022723"/>
    </source>
</evidence>
<dbReference type="PRINTS" id="PR00604">
    <property type="entry name" value="CYTCHRMECIAB"/>
</dbReference>
<feature type="compositionally biased region" description="Low complexity" evidence="7">
    <location>
        <begin position="102"/>
        <end position="118"/>
    </location>
</feature>
<sequence>MSKFPNQLAFVGVVGVSVIALSVGLSERAAHKAAEAAHEAEAHAAAATMEPVAQHEDPAAEETAAAPAAEEATETAEAASAPEPVAAQEADTAEAVPAADMPASEETTETASADTAPEPDAVEEVAAAEATPVPVVDGATDTLNGQGDTMAVAGEDTAPAHAKFGLGRVALPEEIAAWNLDIMPDGTGLPEGEGDVWTGDEVFAENCAVCHGDFAEGVDNWPKLAGGKGTLDRKDPVKTVGSYWPYLSTTYDYVRRSMPFGMAQTLSDDDVYAIVAYILYSNDLVDEDFVLSKDTFLDVEMPNADGFIVDDRAETEYDQFSQEPCMESCKESVEITMRAAVLDVTPDHGGDEAAAEPAPEDDASQMAEATPEEATAESAEESASAPAAESEAAPETADASTPDAAPESADDSEPEAAAEEAAAVAVAADPELVAAGEKVFKKCQACHQVGEGAKNRVGPVLNGVVGRTAGTLDGFKYSKAMIGAGEEGLTWTSETLHEYLADPKGYLKGNKMAFAGLKKPDDVDAVVAFLEAHP</sequence>
<dbReference type="PANTHER" id="PTHR11961">
    <property type="entry name" value="CYTOCHROME C"/>
    <property type="match status" value="1"/>
</dbReference>
<keyword evidence="10" id="KW-1185">Reference proteome</keyword>
<name>A0A1I1P750_9RHOB</name>
<evidence type="ECO:0000256" key="2">
    <source>
        <dbReference type="ARBA" id="ARBA00022617"/>
    </source>
</evidence>
<keyword evidence="2 6" id="KW-0349">Heme</keyword>
<dbReference type="Pfam" id="PF00034">
    <property type="entry name" value="Cytochrom_C"/>
    <property type="match status" value="2"/>
</dbReference>
<feature type="compositionally biased region" description="Low complexity" evidence="7">
    <location>
        <begin position="381"/>
        <end position="407"/>
    </location>
</feature>
<dbReference type="SUPFAM" id="SSF46626">
    <property type="entry name" value="Cytochrome c"/>
    <property type="match status" value="2"/>
</dbReference>
<feature type="region of interest" description="Disordered" evidence="7">
    <location>
        <begin position="34"/>
        <end position="118"/>
    </location>
</feature>
<dbReference type="InterPro" id="IPR036909">
    <property type="entry name" value="Cyt_c-like_dom_sf"/>
</dbReference>
<feature type="domain" description="Cytochrome c" evidence="8">
    <location>
        <begin position="194"/>
        <end position="282"/>
    </location>
</feature>
<feature type="compositionally biased region" description="Acidic residues" evidence="7">
    <location>
        <begin position="408"/>
        <end position="418"/>
    </location>
</feature>
<evidence type="ECO:0000256" key="5">
    <source>
        <dbReference type="ARBA" id="ARBA00023004"/>
    </source>
</evidence>
<gene>
    <name evidence="9" type="ORF">SAMN04488094_11430</name>
</gene>
<accession>A0A1I1P750</accession>
<evidence type="ECO:0000256" key="4">
    <source>
        <dbReference type="ARBA" id="ARBA00022982"/>
    </source>
</evidence>
<reference evidence="9 10" key="1">
    <citation type="submission" date="2016-10" db="EMBL/GenBank/DDBJ databases">
        <authorList>
            <person name="de Groot N.N."/>
        </authorList>
    </citation>
    <scope>NUCLEOTIDE SEQUENCE [LARGE SCALE GENOMIC DNA]</scope>
    <source>
        <strain evidence="9 10">DSM 19548</strain>
    </source>
</reference>
<keyword evidence="5 6" id="KW-0408">Iron</keyword>
<protein>
    <submittedName>
        <fullName evidence="9">Sulfur dehydrogenase subunit SoxD</fullName>
    </submittedName>
</protein>
<dbReference type="InterPro" id="IPR002327">
    <property type="entry name" value="Cyt_c_1A/1B"/>
</dbReference>
<dbReference type="InterPro" id="IPR009056">
    <property type="entry name" value="Cyt_c-like_dom"/>
</dbReference>
<feature type="domain" description="Cytochrome c" evidence="8">
    <location>
        <begin position="431"/>
        <end position="534"/>
    </location>
</feature>
<keyword evidence="3 6" id="KW-0479">Metal-binding</keyword>
<dbReference type="EMBL" id="FOLG01000014">
    <property type="protein sequence ID" value="SFD05516.1"/>
    <property type="molecule type" value="Genomic_DNA"/>
</dbReference>
<dbReference type="GO" id="GO:0020037">
    <property type="term" value="F:heme binding"/>
    <property type="evidence" value="ECO:0007669"/>
    <property type="project" value="InterPro"/>
</dbReference>
<feature type="compositionally biased region" description="Low complexity" evidence="7">
    <location>
        <begin position="61"/>
        <end position="90"/>
    </location>
</feature>
<dbReference type="STRING" id="441112.SAMN04488094_11430"/>
<dbReference type="AlphaFoldDB" id="A0A1I1P750"/>
<dbReference type="Proteomes" id="UP000198728">
    <property type="component" value="Unassembled WGS sequence"/>
</dbReference>
<dbReference type="GO" id="GO:0009055">
    <property type="term" value="F:electron transfer activity"/>
    <property type="evidence" value="ECO:0007669"/>
    <property type="project" value="InterPro"/>
</dbReference>
<dbReference type="PROSITE" id="PS51007">
    <property type="entry name" value="CYTC"/>
    <property type="match status" value="2"/>
</dbReference>
<dbReference type="GO" id="GO:0046872">
    <property type="term" value="F:metal ion binding"/>
    <property type="evidence" value="ECO:0007669"/>
    <property type="project" value="UniProtKB-KW"/>
</dbReference>
<dbReference type="Gene3D" id="1.10.760.10">
    <property type="entry name" value="Cytochrome c-like domain"/>
    <property type="match status" value="2"/>
</dbReference>
<organism evidence="9 10">
    <name type="scientific">Tropicimonas isoalkanivorans</name>
    <dbReference type="NCBI Taxonomy" id="441112"/>
    <lineage>
        <taxon>Bacteria</taxon>
        <taxon>Pseudomonadati</taxon>
        <taxon>Pseudomonadota</taxon>
        <taxon>Alphaproteobacteria</taxon>
        <taxon>Rhodobacterales</taxon>
        <taxon>Roseobacteraceae</taxon>
        <taxon>Tropicimonas</taxon>
    </lineage>
</organism>
<evidence type="ECO:0000256" key="1">
    <source>
        <dbReference type="ARBA" id="ARBA00022448"/>
    </source>
</evidence>
<keyword evidence="1" id="KW-0813">Transport</keyword>
<evidence type="ECO:0000259" key="8">
    <source>
        <dbReference type="PROSITE" id="PS51007"/>
    </source>
</evidence>
<evidence type="ECO:0000313" key="10">
    <source>
        <dbReference type="Proteomes" id="UP000198728"/>
    </source>
</evidence>
<evidence type="ECO:0000256" key="7">
    <source>
        <dbReference type="SAM" id="MobiDB-lite"/>
    </source>
</evidence>
<evidence type="ECO:0000313" key="9">
    <source>
        <dbReference type="EMBL" id="SFD05516.1"/>
    </source>
</evidence>
<evidence type="ECO:0000256" key="6">
    <source>
        <dbReference type="PROSITE-ProRule" id="PRU00433"/>
    </source>
</evidence>
<proteinExistence type="predicted"/>
<keyword evidence="4" id="KW-0249">Electron transport</keyword>
<feature type="compositionally biased region" description="Acidic residues" evidence="7">
    <location>
        <begin position="370"/>
        <end position="380"/>
    </location>
</feature>